<dbReference type="AlphaFoldDB" id="A0A2P2DVQ7"/>
<keyword evidence="2" id="KW-0413">Isomerase</keyword>
<dbReference type="InterPro" id="IPR006224">
    <property type="entry name" value="PsdUridine_synth_RluA-like_CS"/>
</dbReference>
<dbReference type="PANTHER" id="PTHR21600:SF44">
    <property type="entry name" value="RIBOSOMAL LARGE SUBUNIT PSEUDOURIDINE SYNTHASE D"/>
    <property type="match status" value="1"/>
</dbReference>
<dbReference type="PANTHER" id="PTHR21600">
    <property type="entry name" value="MITOCHONDRIAL RNA PSEUDOURIDINE SYNTHASE"/>
    <property type="match status" value="1"/>
</dbReference>
<keyword evidence="5" id="KW-1185">Reference proteome</keyword>
<evidence type="ECO:0000256" key="1">
    <source>
        <dbReference type="ARBA" id="ARBA00010876"/>
    </source>
</evidence>
<sequence length="219" mass="25200">MSETTKNEILWQNEILLFANKPEGIPVHETKDPKRKDFTRYLQEKYSLAYLRTVNRLDLGTSGIVMFSKDPSQNVFVDACLQAAKKKYIFIASGHPEWTERTEKIHLKETQKKMKLVHSGGKQAITHFKVLYQENEDLFLGGAELVTGRRHQIRITLAHLGHPILGDPLYGDTKQSEKRIYLHSYSFSSEFNGESLHILCPIPSSFQERIKIPESLNTE</sequence>
<reference evidence="4 5" key="1">
    <citation type="submission" date="2018-02" db="EMBL/GenBank/DDBJ databases">
        <title>Novel Leptospira species isolated from soil and water in Japan.</title>
        <authorList>
            <person name="Nakao R."/>
            <person name="Masuzawa T."/>
        </authorList>
    </citation>
    <scope>NUCLEOTIDE SEQUENCE [LARGE SCALE GENOMIC DNA]</scope>
    <source>
        <strain evidence="4 5">YH101</strain>
    </source>
</reference>
<accession>A0A2P2DVQ7</accession>
<dbReference type="SUPFAM" id="SSF55120">
    <property type="entry name" value="Pseudouridine synthase"/>
    <property type="match status" value="1"/>
</dbReference>
<dbReference type="Proteomes" id="UP000245133">
    <property type="component" value="Unassembled WGS sequence"/>
</dbReference>
<dbReference type="RefSeq" id="WP_108972843.1">
    <property type="nucleotide sequence ID" value="NZ_BFBB01000002.1"/>
</dbReference>
<name>A0A2P2DVQ7_9LEPT</name>
<dbReference type="GO" id="GO:0009982">
    <property type="term" value="F:pseudouridine synthase activity"/>
    <property type="evidence" value="ECO:0007669"/>
    <property type="project" value="InterPro"/>
</dbReference>
<gene>
    <name evidence="4" type="ORF">LPTSP4_02210</name>
</gene>
<evidence type="ECO:0000256" key="2">
    <source>
        <dbReference type="ARBA" id="ARBA00023235"/>
    </source>
</evidence>
<dbReference type="GO" id="GO:0003723">
    <property type="term" value="F:RNA binding"/>
    <property type="evidence" value="ECO:0007669"/>
    <property type="project" value="InterPro"/>
</dbReference>
<dbReference type="GO" id="GO:0140098">
    <property type="term" value="F:catalytic activity, acting on RNA"/>
    <property type="evidence" value="ECO:0007669"/>
    <property type="project" value="UniProtKB-ARBA"/>
</dbReference>
<dbReference type="CDD" id="cd02869">
    <property type="entry name" value="PseudoU_synth_RluA_like"/>
    <property type="match status" value="1"/>
</dbReference>
<evidence type="ECO:0000313" key="4">
    <source>
        <dbReference type="EMBL" id="GBF48721.1"/>
    </source>
</evidence>
<dbReference type="EMBL" id="BFBB01000002">
    <property type="protein sequence ID" value="GBF48721.1"/>
    <property type="molecule type" value="Genomic_DNA"/>
</dbReference>
<dbReference type="InterPro" id="IPR006145">
    <property type="entry name" value="PsdUridine_synth_RsuA/RluA"/>
</dbReference>
<comment type="similarity">
    <text evidence="1">Belongs to the pseudouridine synthase RluA family.</text>
</comment>
<organism evidence="4 5">
    <name type="scientific">Leptospira ryugenii</name>
    <dbReference type="NCBI Taxonomy" id="1917863"/>
    <lineage>
        <taxon>Bacteria</taxon>
        <taxon>Pseudomonadati</taxon>
        <taxon>Spirochaetota</taxon>
        <taxon>Spirochaetia</taxon>
        <taxon>Leptospirales</taxon>
        <taxon>Leptospiraceae</taxon>
        <taxon>Leptospira</taxon>
    </lineage>
</organism>
<dbReference type="Pfam" id="PF00849">
    <property type="entry name" value="PseudoU_synth_2"/>
    <property type="match status" value="1"/>
</dbReference>
<dbReference type="InterPro" id="IPR050188">
    <property type="entry name" value="RluA_PseudoU_synthase"/>
</dbReference>
<evidence type="ECO:0000259" key="3">
    <source>
        <dbReference type="Pfam" id="PF00849"/>
    </source>
</evidence>
<dbReference type="GO" id="GO:0000455">
    <property type="term" value="P:enzyme-directed rRNA pseudouridine synthesis"/>
    <property type="evidence" value="ECO:0007669"/>
    <property type="project" value="TreeGrafter"/>
</dbReference>
<dbReference type="Gene3D" id="3.30.2350.10">
    <property type="entry name" value="Pseudouridine synthase"/>
    <property type="match status" value="1"/>
</dbReference>
<protein>
    <submittedName>
        <fullName evidence="4">Pseudouridine synthase</fullName>
    </submittedName>
</protein>
<proteinExistence type="inferred from homology"/>
<dbReference type="PROSITE" id="PS01129">
    <property type="entry name" value="PSI_RLU"/>
    <property type="match status" value="1"/>
</dbReference>
<dbReference type="OrthoDB" id="305739at2"/>
<comment type="caution">
    <text evidence="4">The sequence shown here is derived from an EMBL/GenBank/DDBJ whole genome shotgun (WGS) entry which is preliminary data.</text>
</comment>
<evidence type="ECO:0000313" key="5">
    <source>
        <dbReference type="Proteomes" id="UP000245133"/>
    </source>
</evidence>
<feature type="domain" description="Pseudouridine synthase RsuA/RluA-like" evidence="3">
    <location>
        <begin position="16"/>
        <end position="159"/>
    </location>
</feature>
<dbReference type="InterPro" id="IPR020103">
    <property type="entry name" value="PsdUridine_synth_cat_dom_sf"/>
</dbReference>